<keyword evidence="15" id="KW-1185">Reference proteome</keyword>
<keyword evidence="9" id="KW-0010">Activator</keyword>
<dbReference type="GO" id="GO:0006355">
    <property type="term" value="P:regulation of DNA-templated transcription"/>
    <property type="evidence" value="ECO:0007669"/>
    <property type="project" value="InterPro"/>
</dbReference>
<dbReference type="Gene3D" id="2.40.50.140">
    <property type="entry name" value="Nucleic acid-binding proteins"/>
    <property type="match status" value="1"/>
</dbReference>
<keyword evidence="7 12" id="KW-0067">ATP-binding</keyword>
<dbReference type="GO" id="GO:0005739">
    <property type="term" value="C:mitochondrion"/>
    <property type="evidence" value="ECO:0007669"/>
    <property type="project" value="TreeGrafter"/>
</dbReference>
<keyword evidence="6 12" id="KW-0547">Nucleotide-binding</keyword>
<evidence type="ECO:0000256" key="10">
    <source>
        <dbReference type="ARBA" id="ARBA00023163"/>
    </source>
</evidence>
<evidence type="ECO:0000313" key="15">
    <source>
        <dbReference type="Proteomes" id="UP000887566"/>
    </source>
</evidence>
<accession>A0A914WHZ8</accession>
<dbReference type="Gene3D" id="3.30.1490.70">
    <property type="match status" value="1"/>
</dbReference>
<dbReference type="InterPro" id="IPR021852">
    <property type="entry name" value="DUF3456"/>
</dbReference>
<dbReference type="GO" id="GO:0071897">
    <property type="term" value="P:DNA biosynthetic process"/>
    <property type="evidence" value="ECO:0007669"/>
    <property type="project" value="InterPro"/>
</dbReference>
<dbReference type="FunFam" id="2.40.50.140:FF:000062">
    <property type="entry name" value="DNA ligase"/>
    <property type="match status" value="1"/>
</dbReference>
<dbReference type="InterPro" id="IPR050191">
    <property type="entry name" value="ATP-dep_DNA_ligase"/>
</dbReference>
<evidence type="ECO:0000256" key="11">
    <source>
        <dbReference type="ARBA" id="ARBA00023242"/>
    </source>
</evidence>
<reference evidence="16" key="1">
    <citation type="submission" date="2022-11" db="UniProtKB">
        <authorList>
            <consortium name="WormBaseParasite"/>
        </authorList>
    </citation>
    <scope>IDENTIFICATION</scope>
</reference>
<dbReference type="CDD" id="cd07969">
    <property type="entry name" value="OBF_DNA_ligase_I"/>
    <property type="match status" value="1"/>
</dbReference>
<dbReference type="InterPro" id="IPR008831">
    <property type="entry name" value="Mediator_Med31"/>
</dbReference>
<dbReference type="Pfam" id="PF04679">
    <property type="entry name" value="DNA_ligase_A_C"/>
    <property type="match status" value="1"/>
</dbReference>
<dbReference type="FunFam" id="3.30.470.30:FF:000002">
    <property type="entry name" value="DNA ligase"/>
    <property type="match status" value="1"/>
</dbReference>
<dbReference type="WBParaSite" id="PSAMB.scaffold4066size15807.g23404.t1">
    <property type="protein sequence ID" value="PSAMB.scaffold4066size15807.g23404.t1"/>
    <property type="gene ID" value="PSAMB.scaffold4066size15807.g23404"/>
</dbReference>
<organism evidence="15 16">
    <name type="scientific">Plectus sambesii</name>
    <dbReference type="NCBI Taxonomy" id="2011161"/>
    <lineage>
        <taxon>Eukaryota</taxon>
        <taxon>Metazoa</taxon>
        <taxon>Ecdysozoa</taxon>
        <taxon>Nematoda</taxon>
        <taxon>Chromadorea</taxon>
        <taxon>Plectida</taxon>
        <taxon>Plectina</taxon>
        <taxon>Plectoidea</taxon>
        <taxon>Plectidae</taxon>
        <taxon>Plectus</taxon>
    </lineage>
</organism>
<keyword evidence="12" id="KW-0234">DNA repair</keyword>
<feature type="domain" description="ATP-dependent DNA ligase family profile" evidence="14">
    <location>
        <begin position="105"/>
        <end position="241"/>
    </location>
</feature>
<dbReference type="SUPFAM" id="SSF50249">
    <property type="entry name" value="Nucleic acid-binding proteins"/>
    <property type="match status" value="1"/>
</dbReference>
<comment type="catalytic activity">
    <reaction evidence="12">
        <text>ATP + (deoxyribonucleotide)n-3'-hydroxyl + 5'-phospho-(deoxyribonucleotide)m = (deoxyribonucleotide)n+m + AMP + diphosphate.</text>
        <dbReference type="EC" id="6.5.1.1"/>
    </reaction>
</comment>
<dbReference type="GO" id="GO:0016592">
    <property type="term" value="C:mediator complex"/>
    <property type="evidence" value="ECO:0007669"/>
    <property type="project" value="InterPro"/>
</dbReference>
<dbReference type="GO" id="GO:1903461">
    <property type="term" value="P:Okazaki fragment processing involved in mitotic DNA replication"/>
    <property type="evidence" value="ECO:0007669"/>
    <property type="project" value="TreeGrafter"/>
</dbReference>
<dbReference type="Pfam" id="PF11938">
    <property type="entry name" value="DUF3456"/>
    <property type="match status" value="1"/>
</dbReference>
<comment type="subcellular location">
    <subcellularLocation>
        <location evidence="1">Nucleus</location>
    </subcellularLocation>
</comment>
<keyword evidence="10" id="KW-0804">Transcription</keyword>
<evidence type="ECO:0000256" key="12">
    <source>
        <dbReference type="RuleBase" id="RU000617"/>
    </source>
</evidence>
<evidence type="ECO:0000256" key="2">
    <source>
        <dbReference type="ARBA" id="ARBA00006378"/>
    </source>
</evidence>
<keyword evidence="11" id="KW-0539">Nucleus</keyword>
<dbReference type="GO" id="GO:0006310">
    <property type="term" value="P:DNA recombination"/>
    <property type="evidence" value="ECO:0007669"/>
    <property type="project" value="UniProtKB-KW"/>
</dbReference>
<dbReference type="SUPFAM" id="SSF56091">
    <property type="entry name" value="DNA ligase/mRNA capping enzyme, catalytic domain"/>
    <property type="match status" value="1"/>
</dbReference>
<evidence type="ECO:0000256" key="7">
    <source>
        <dbReference type="ARBA" id="ARBA00022840"/>
    </source>
</evidence>
<dbReference type="GO" id="GO:0003712">
    <property type="term" value="F:transcription coregulator activity"/>
    <property type="evidence" value="ECO:0007669"/>
    <property type="project" value="InterPro"/>
</dbReference>
<evidence type="ECO:0000259" key="14">
    <source>
        <dbReference type="PROSITE" id="PS50160"/>
    </source>
</evidence>
<dbReference type="Gene3D" id="1.10.10.1340">
    <property type="entry name" value="Mediator of RNA polymerase II, submodule Med31 (Soh1)"/>
    <property type="match status" value="1"/>
</dbReference>
<dbReference type="GO" id="GO:0006281">
    <property type="term" value="P:DNA repair"/>
    <property type="evidence" value="ECO:0007669"/>
    <property type="project" value="UniProtKB-KW"/>
</dbReference>
<evidence type="ECO:0000256" key="1">
    <source>
        <dbReference type="ARBA" id="ARBA00004123"/>
    </source>
</evidence>
<dbReference type="InterPro" id="IPR012309">
    <property type="entry name" value="DNA_ligase_ATP-dep_C"/>
</dbReference>
<keyword evidence="12" id="KW-0233">DNA recombination</keyword>
<evidence type="ECO:0000256" key="4">
    <source>
        <dbReference type="ARBA" id="ARBA00022598"/>
    </source>
</evidence>
<dbReference type="InterPro" id="IPR016059">
    <property type="entry name" value="DNA_ligase_ATP-dep_CS"/>
</dbReference>
<dbReference type="PANTHER" id="PTHR45674:SF4">
    <property type="entry name" value="DNA LIGASE 1"/>
    <property type="match status" value="1"/>
</dbReference>
<protein>
    <recommendedName>
        <fullName evidence="12">DNA ligase</fullName>
        <ecNumber evidence="12">6.5.1.1</ecNumber>
    </recommendedName>
</protein>
<dbReference type="PROSITE" id="PS50160">
    <property type="entry name" value="DNA_LIGASE_A3"/>
    <property type="match status" value="1"/>
</dbReference>
<dbReference type="GO" id="GO:0005524">
    <property type="term" value="F:ATP binding"/>
    <property type="evidence" value="ECO:0007669"/>
    <property type="project" value="UniProtKB-KW"/>
</dbReference>
<comment type="similarity">
    <text evidence="2">Belongs to the Mediator complex subunit 31 family.</text>
</comment>
<dbReference type="InterPro" id="IPR012310">
    <property type="entry name" value="DNA_ligase_ATP-dep_cent"/>
</dbReference>
<dbReference type="PANTHER" id="PTHR45674">
    <property type="entry name" value="DNA LIGASE 1/3 FAMILY MEMBER"/>
    <property type="match status" value="1"/>
</dbReference>
<evidence type="ECO:0000256" key="8">
    <source>
        <dbReference type="ARBA" id="ARBA00023015"/>
    </source>
</evidence>
<dbReference type="InterPro" id="IPR012340">
    <property type="entry name" value="NA-bd_OB-fold"/>
</dbReference>
<dbReference type="Gene3D" id="3.30.470.30">
    <property type="entry name" value="DNA ligase/mRNA capping enzyme"/>
    <property type="match status" value="1"/>
</dbReference>
<keyword evidence="4 12" id="KW-0436">Ligase</keyword>
<dbReference type="InterPro" id="IPR038089">
    <property type="entry name" value="Med31_sf"/>
</dbReference>
<dbReference type="InterPro" id="IPR000977">
    <property type="entry name" value="DNA_ligase_ATP-dep"/>
</dbReference>
<proteinExistence type="inferred from homology"/>
<keyword evidence="8" id="KW-0805">Transcription regulation</keyword>
<dbReference type="CDD" id="cd07900">
    <property type="entry name" value="Adenylation_DNA_ligase_I_Euk"/>
    <property type="match status" value="1"/>
</dbReference>
<comment type="similarity">
    <text evidence="3 13">Belongs to the ATP-dependent DNA ligase family.</text>
</comment>
<dbReference type="GO" id="GO:0003910">
    <property type="term" value="F:DNA ligase (ATP) activity"/>
    <property type="evidence" value="ECO:0007669"/>
    <property type="project" value="UniProtKB-EC"/>
</dbReference>
<name>A0A914WHZ8_9BILA</name>
<evidence type="ECO:0000313" key="16">
    <source>
        <dbReference type="WBParaSite" id="PSAMB.scaffold4066size15807.g23404.t1"/>
    </source>
</evidence>
<dbReference type="Proteomes" id="UP000887566">
    <property type="component" value="Unplaced"/>
</dbReference>
<evidence type="ECO:0000256" key="6">
    <source>
        <dbReference type="ARBA" id="ARBA00022741"/>
    </source>
</evidence>
<keyword evidence="12" id="KW-0227">DNA damage</keyword>
<keyword evidence="5" id="KW-0235">DNA replication</keyword>
<dbReference type="NCBIfam" id="TIGR00574">
    <property type="entry name" value="dnl1"/>
    <property type="match status" value="1"/>
</dbReference>
<dbReference type="AlphaFoldDB" id="A0A914WHZ8"/>
<dbReference type="Pfam" id="PF01068">
    <property type="entry name" value="DNA_ligase_A_M"/>
    <property type="match status" value="1"/>
</dbReference>
<evidence type="ECO:0000256" key="3">
    <source>
        <dbReference type="ARBA" id="ARBA00007572"/>
    </source>
</evidence>
<dbReference type="EC" id="6.5.1.1" evidence="12"/>
<evidence type="ECO:0000256" key="9">
    <source>
        <dbReference type="ARBA" id="ARBA00023159"/>
    </source>
</evidence>
<dbReference type="PROSITE" id="PS00697">
    <property type="entry name" value="DNA_LIGASE_A1"/>
    <property type="match status" value="1"/>
</dbReference>
<evidence type="ECO:0000256" key="13">
    <source>
        <dbReference type="RuleBase" id="RU004196"/>
    </source>
</evidence>
<evidence type="ECO:0000256" key="5">
    <source>
        <dbReference type="ARBA" id="ARBA00022705"/>
    </source>
</evidence>
<dbReference type="PROSITE" id="PS00333">
    <property type="entry name" value="DNA_LIGASE_A2"/>
    <property type="match status" value="1"/>
</dbReference>
<dbReference type="Pfam" id="PF05669">
    <property type="entry name" value="Med31"/>
    <property type="match status" value="1"/>
</dbReference>
<sequence>MLAHPTKGIDEVLKRFGSSQFACEYKYDGERAQIHFGECGTRVYSRNQEDNTSKYPDILNRLAGAMNENVKSFIADAEVVAWDVERQIILPFQVLSTRKRKNADQSEIKVQVCVFLFDLLFLNGESLVTEPFRKRRQLLHENFVEVPGSFMFVKDLLSDDTDEIAFFLDEAVKGNCEGLMVKTLDTDATYEIAKRSHNWLKLKKDYLDGVGDTLDLVVIGGFCGTGKRTGVYGGFLLACYDADCEEYQSICKIGTGFKDEDLTKISELLGPLRIDLPRPYYRVDASLQADHWFDATIVWEVKAADLSLSPKHKAALGIIDALRGISLRFPRYLRTRDDKKPEDATSSHQVADMYNNQEQIKNNKQESGEQLDDDDLLSVRTLCTVPPRTLPSPLLPASQRLRSIFVTVVRTSTIKLDSSLRGGLPQLAPAPPLSTLPLAGPPPESKEDQKHRFQVECEFVQALANPHYLNFLAQRGYFKADYFINYLKYLLYWKRPEYARALKYPQCLFFLDLLQEAEFREAMASTANAKPTPPSRANTLAMETALPPPRWVYKWLLLLALCCFGISPTFAAQDDWVKLPTKCESCKLFVRELESRLAETGKSNDVVRTQKGVVSKYADSELRLIETLENLCDRMLDYQMHKEFTDSRRFAKGKSRTMRTLHGLKQKGVKVDLGIPDELWDSPSAEVTRLKLDCETILERHEEDIERWYEDPSLRRQPFDDFLCRHRFLRTYDSSCFDDDAKGDHAEL</sequence>